<evidence type="ECO:0000313" key="1">
    <source>
        <dbReference type="EMBL" id="KAJ0090261.1"/>
    </source>
</evidence>
<dbReference type="Proteomes" id="UP001164250">
    <property type="component" value="Chromosome 8"/>
</dbReference>
<sequence>MEPKEDKTRIYVGGLGEKVTSDDLMKIFSSLGDVKTVDIVRTKGRSIGYVDFFPSSDKSLSKLFSTYNGCVWKGGRLRLEKAKEHYLAQLNREWAEDAQLVSLPPTECGDGDKDTASLEKSEKVVDSAKNLHIFFPRLRKVKALPFSGTGKHKYSFQRVEAPPLPMYFCDCEEHFVPSCTAKGKEMQNHTAKEEEMHGLAAESGGVNEEELNIMNSVMKKLFERENVSKSASHETGPADDGHDSIKLIEDLQFSENEEDEDNIVINVVSRGNNKMALSRCQEKSTTLPINQKSTFRETRNSKGRLVQSEPESQKNPKKRKSLFSEESTRDEFVSANPGVDLNLQTPLGAERAGTKSVVASTKEADNAVESIEDLQFDENETGEDDLIINVVSKRNNRKKLPGNQEQGAKSTVIQKSTSNEIQTAEDTRVQSVHQAQNKSTPPRKKKKKSLNREESDGNEFVFTIPECSGTLQKHTNGSSNPSRAEPTEPESSVKQSIPNPSESQKSSCGELVGEKDKDEFTVSNMLRDISTKEEQPVSDVPNAPESTDSENKFARYENLQGKSNNKEIVEVLDGPPSETNGSTSKSGRGFSWFQKSPWTQLVTEDNNSFSITQIAPGITFKNRELTKPQGVPNTVKKDDNKGGNLVKEDKSESSRSGSTTVSNRKEGGVASNLPEKNQQTVVGNIEASASIVEYNNDSVQKQMPNEDVSIGETCSFMRSAASLKEWAKTKAALSGSHKRKSNEK</sequence>
<gene>
    <name evidence="1" type="ORF">Patl1_14021</name>
</gene>
<protein>
    <submittedName>
        <fullName evidence="1">Uncharacterized protein</fullName>
    </submittedName>
</protein>
<comment type="caution">
    <text evidence="1">The sequence shown here is derived from an EMBL/GenBank/DDBJ whole genome shotgun (WGS) entry which is preliminary data.</text>
</comment>
<proteinExistence type="predicted"/>
<evidence type="ECO:0000313" key="2">
    <source>
        <dbReference type="Proteomes" id="UP001164250"/>
    </source>
</evidence>
<organism evidence="1 2">
    <name type="scientific">Pistacia atlantica</name>
    <dbReference type="NCBI Taxonomy" id="434234"/>
    <lineage>
        <taxon>Eukaryota</taxon>
        <taxon>Viridiplantae</taxon>
        <taxon>Streptophyta</taxon>
        <taxon>Embryophyta</taxon>
        <taxon>Tracheophyta</taxon>
        <taxon>Spermatophyta</taxon>
        <taxon>Magnoliopsida</taxon>
        <taxon>eudicotyledons</taxon>
        <taxon>Gunneridae</taxon>
        <taxon>Pentapetalae</taxon>
        <taxon>rosids</taxon>
        <taxon>malvids</taxon>
        <taxon>Sapindales</taxon>
        <taxon>Anacardiaceae</taxon>
        <taxon>Pistacia</taxon>
    </lineage>
</organism>
<dbReference type="EMBL" id="CM047904">
    <property type="protein sequence ID" value="KAJ0090261.1"/>
    <property type="molecule type" value="Genomic_DNA"/>
</dbReference>
<accession>A0ACC1AUA0</accession>
<keyword evidence="2" id="KW-1185">Reference proteome</keyword>
<reference evidence="2" key="1">
    <citation type="journal article" date="2023" name="G3 (Bethesda)">
        <title>Genome assembly and association tests identify interacting loci associated with vigor, precocity, and sex in interspecific pistachio rootstocks.</title>
        <authorList>
            <person name="Palmer W."/>
            <person name="Jacygrad E."/>
            <person name="Sagayaradj S."/>
            <person name="Cavanaugh K."/>
            <person name="Han R."/>
            <person name="Bertier L."/>
            <person name="Beede B."/>
            <person name="Kafkas S."/>
            <person name="Golino D."/>
            <person name="Preece J."/>
            <person name="Michelmore R."/>
        </authorList>
    </citation>
    <scope>NUCLEOTIDE SEQUENCE [LARGE SCALE GENOMIC DNA]</scope>
</reference>
<name>A0ACC1AUA0_9ROSI</name>